<dbReference type="CDD" id="cd03453">
    <property type="entry name" value="SAV4209_like"/>
    <property type="match status" value="1"/>
</dbReference>
<comment type="similarity">
    <text evidence="1">Belongs to the enoyl-CoA hydratase/isomerase family.</text>
</comment>
<evidence type="ECO:0000259" key="2">
    <source>
        <dbReference type="Pfam" id="PF01575"/>
    </source>
</evidence>
<dbReference type="InterPro" id="IPR003965">
    <property type="entry name" value="Fatty_acid_synthase"/>
</dbReference>
<evidence type="ECO:0000313" key="3">
    <source>
        <dbReference type="EMBL" id="GAA2809797.1"/>
    </source>
</evidence>
<name>A0ABN3VK72_9PSEU</name>
<dbReference type="InterPro" id="IPR029069">
    <property type="entry name" value="HotDog_dom_sf"/>
</dbReference>
<evidence type="ECO:0000256" key="1">
    <source>
        <dbReference type="ARBA" id="ARBA00005254"/>
    </source>
</evidence>
<feature type="domain" description="MaoC-like" evidence="2">
    <location>
        <begin position="16"/>
        <end position="121"/>
    </location>
</feature>
<dbReference type="PANTHER" id="PTHR43841:SF3">
    <property type="entry name" value="(3R)-HYDROXYACYL-ACP DEHYDRATASE SUBUNIT HADB"/>
    <property type="match status" value="1"/>
</dbReference>
<accession>A0ABN3VK72</accession>
<protein>
    <submittedName>
        <fullName evidence="3">MaoC family dehydratase</fullName>
    </submittedName>
</protein>
<dbReference type="PANTHER" id="PTHR43841">
    <property type="entry name" value="3-HYDROXYACYL-THIOESTER DEHYDRATASE HTDX-RELATED"/>
    <property type="match status" value="1"/>
</dbReference>
<keyword evidence="4" id="KW-1185">Reference proteome</keyword>
<sequence length="142" mass="14958">MTLRMSEVAKGDQLPTLEVPVTRDDLVRYAGASGDFNPIHWNQRFATEVGLPDVIAHGMLTMALAGRLVSQWAGDPGAVAKYSVRFSRPVVVPDDGEGALVELSGKVAAKNDDGTVKVNITARSAEQGVLSGASAIVKLAQD</sequence>
<proteinExistence type="inferred from homology"/>
<dbReference type="Proteomes" id="UP001500979">
    <property type="component" value="Unassembled WGS sequence"/>
</dbReference>
<dbReference type="Pfam" id="PF01575">
    <property type="entry name" value="MaoC_dehydratas"/>
    <property type="match status" value="1"/>
</dbReference>
<gene>
    <name evidence="3" type="ORF">GCM10010470_51340</name>
</gene>
<comment type="caution">
    <text evidence="3">The sequence shown here is derived from an EMBL/GenBank/DDBJ whole genome shotgun (WGS) entry which is preliminary data.</text>
</comment>
<dbReference type="SUPFAM" id="SSF54637">
    <property type="entry name" value="Thioesterase/thiol ester dehydrase-isomerase"/>
    <property type="match status" value="1"/>
</dbReference>
<dbReference type="Gene3D" id="3.10.129.10">
    <property type="entry name" value="Hotdog Thioesterase"/>
    <property type="match status" value="1"/>
</dbReference>
<dbReference type="PRINTS" id="PR01483">
    <property type="entry name" value="FASYNTHASE"/>
</dbReference>
<organism evidence="3 4">
    <name type="scientific">Saccharopolyspora taberi</name>
    <dbReference type="NCBI Taxonomy" id="60895"/>
    <lineage>
        <taxon>Bacteria</taxon>
        <taxon>Bacillati</taxon>
        <taxon>Actinomycetota</taxon>
        <taxon>Actinomycetes</taxon>
        <taxon>Pseudonocardiales</taxon>
        <taxon>Pseudonocardiaceae</taxon>
        <taxon>Saccharopolyspora</taxon>
    </lineage>
</organism>
<dbReference type="EMBL" id="BAAAUX010000020">
    <property type="protein sequence ID" value="GAA2809797.1"/>
    <property type="molecule type" value="Genomic_DNA"/>
</dbReference>
<dbReference type="InterPro" id="IPR002539">
    <property type="entry name" value="MaoC-like_dom"/>
</dbReference>
<dbReference type="RefSeq" id="WP_425565156.1">
    <property type="nucleotide sequence ID" value="NZ_BAAAUX010000020.1"/>
</dbReference>
<evidence type="ECO:0000313" key="4">
    <source>
        <dbReference type="Proteomes" id="UP001500979"/>
    </source>
</evidence>
<reference evidence="3 4" key="1">
    <citation type="journal article" date="2019" name="Int. J. Syst. Evol. Microbiol.">
        <title>The Global Catalogue of Microorganisms (GCM) 10K type strain sequencing project: providing services to taxonomists for standard genome sequencing and annotation.</title>
        <authorList>
            <consortium name="The Broad Institute Genomics Platform"/>
            <consortium name="The Broad Institute Genome Sequencing Center for Infectious Disease"/>
            <person name="Wu L."/>
            <person name="Ma J."/>
        </authorList>
    </citation>
    <scope>NUCLEOTIDE SEQUENCE [LARGE SCALE GENOMIC DNA]</scope>
    <source>
        <strain evidence="3 4">JCM 9383</strain>
    </source>
</reference>